<evidence type="ECO:0000313" key="2">
    <source>
        <dbReference type="EMBL" id="KUG20178.1"/>
    </source>
</evidence>
<organism evidence="2">
    <name type="scientific">hydrocarbon metagenome</name>
    <dbReference type="NCBI Taxonomy" id="938273"/>
    <lineage>
        <taxon>unclassified sequences</taxon>
        <taxon>metagenomes</taxon>
        <taxon>ecological metagenomes</taxon>
    </lineage>
</organism>
<comment type="caution">
    <text evidence="2">The sequence shown here is derived from an EMBL/GenBank/DDBJ whole genome shotgun (WGS) entry which is preliminary data.</text>
</comment>
<protein>
    <recommendedName>
        <fullName evidence="1">PAS domain-containing protein</fullName>
    </recommendedName>
</protein>
<reference evidence="2" key="1">
    <citation type="journal article" date="2015" name="Proc. Natl. Acad. Sci. U.S.A.">
        <title>Networks of energetic and metabolic interactions define dynamics in microbial communities.</title>
        <authorList>
            <person name="Embree M."/>
            <person name="Liu J.K."/>
            <person name="Al-Bassam M.M."/>
            <person name="Zengler K."/>
        </authorList>
    </citation>
    <scope>NUCLEOTIDE SEQUENCE</scope>
</reference>
<gene>
    <name evidence="2" type="ORF">ASZ90_010082</name>
</gene>
<feature type="domain" description="PAS" evidence="1">
    <location>
        <begin position="1"/>
        <end position="50"/>
    </location>
</feature>
<dbReference type="InterPro" id="IPR000014">
    <property type="entry name" value="PAS"/>
</dbReference>
<proteinExistence type="predicted"/>
<dbReference type="InterPro" id="IPR035965">
    <property type="entry name" value="PAS-like_dom_sf"/>
</dbReference>
<accession>A0A0W8FHQ5</accession>
<name>A0A0W8FHQ5_9ZZZZ</name>
<dbReference type="SUPFAM" id="SSF55785">
    <property type="entry name" value="PYP-like sensor domain (PAS domain)"/>
    <property type="match status" value="1"/>
</dbReference>
<dbReference type="PROSITE" id="PS50112">
    <property type="entry name" value="PAS"/>
    <property type="match status" value="1"/>
</dbReference>
<dbReference type="EMBL" id="LNQE01001217">
    <property type="protein sequence ID" value="KUG20178.1"/>
    <property type="molecule type" value="Genomic_DNA"/>
</dbReference>
<dbReference type="AlphaFoldDB" id="A0A0W8FHQ5"/>
<dbReference type="InterPro" id="IPR013767">
    <property type="entry name" value="PAS_fold"/>
</dbReference>
<dbReference type="Pfam" id="PF00989">
    <property type="entry name" value="PAS"/>
    <property type="match status" value="1"/>
</dbReference>
<dbReference type="Gene3D" id="3.30.450.20">
    <property type="entry name" value="PAS domain"/>
    <property type="match status" value="1"/>
</dbReference>
<dbReference type="CDD" id="cd00130">
    <property type="entry name" value="PAS"/>
    <property type="match status" value="1"/>
</dbReference>
<evidence type="ECO:0000259" key="1">
    <source>
        <dbReference type="PROSITE" id="PS50112"/>
    </source>
</evidence>
<sequence>MLDELRDGILILDRNLTIRWLNESLQEMLSIRREEVLGSNASRLYLMSLMSLMGEAQTRHAITSLQKRKAVSCLNCRIHLPGQKERLFTYSSRILLKGPFIGAWIVRFSSNAAHAQHEAAPLEAEASEDAATP</sequence>
<dbReference type="GO" id="GO:0006355">
    <property type="term" value="P:regulation of DNA-templated transcription"/>
    <property type="evidence" value="ECO:0007669"/>
    <property type="project" value="InterPro"/>
</dbReference>